<evidence type="ECO:0000313" key="2">
    <source>
        <dbReference type="EMBL" id="KAJ8966823.1"/>
    </source>
</evidence>
<evidence type="ECO:0000313" key="3">
    <source>
        <dbReference type="Proteomes" id="UP001162156"/>
    </source>
</evidence>
<feature type="region of interest" description="Disordered" evidence="1">
    <location>
        <begin position="1"/>
        <end position="32"/>
    </location>
</feature>
<dbReference type="EMBL" id="JANEYF010000935">
    <property type="protein sequence ID" value="KAJ8966823.1"/>
    <property type="molecule type" value="Genomic_DNA"/>
</dbReference>
<dbReference type="AlphaFoldDB" id="A0AAV8ZQ57"/>
<dbReference type="Proteomes" id="UP001162156">
    <property type="component" value="Unassembled WGS sequence"/>
</dbReference>
<evidence type="ECO:0000256" key="1">
    <source>
        <dbReference type="SAM" id="MobiDB-lite"/>
    </source>
</evidence>
<comment type="caution">
    <text evidence="2">The sequence shown here is derived from an EMBL/GenBank/DDBJ whole genome shotgun (WGS) entry which is preliminary data.</text>
</comment>
<accession>A0AAV8ZQ57</accession>
<proteinExistence type="predicted"/>
<protein>
    <submittedName>
        <fullName evidence="2">Uncharacterized protein</fullName>
    </submittedName>
</protein>
<reference evidence="2" key="1">
    <citation type="journal article" date="2023" name="Insect Mol. Biol.">
        <title>Genome sequencing provides insights into the evolution of gene families encoding plant cell wall-degrading enzymes in longhorned beetles.</title>
        <authorList>
            <person name="Shin N.R."/>
            <person name="Okamura Y."/>
            <person name="Kirsch R."/>
            <person name="Pauchet Y."/>
        </authorList>
    </citation>
    <scope>NUCLEOTIDE SEQUENCE</scope>
    <source>
        <strain evidence="2">RBIC_L_NR</strain>
    </source>
</reference>
<organism evidence="2 3">
    <name type="scientific">Rhamnusium bicolor</name>
    <dbReference type="NCBI Taxonomy" id="1586634"/>
    <lineage>
        <taxon>Eukaryota</taxon>
        <taxon>Metazoa</taxon>
        <taxon>Ecdysozoa</taxon>
        <taxon>Arthropoda</taxon>
        <taxon>Hexapoda</taxon>
        <taxon>Insecta</taxon>
        <taxon>Pterygota</taxon>
        <taxon>Neoptera</taxon>
        <taxon>Endopterygota</taxon>
        <taxon>Coleoptera</taxon>
        <taxon>Polyphaga</taxon>
        <taxon>Cucujiformia</taxon>
        <taxon>Chrysomeloidea</taxon>
        <taxon>Cerambycidae</taxon>
        <taxon>Lepturinae</taxon>
        <taxon>Rhagiini</taxon>
        <taxon>Rhamnusium</taxon>
    </lineage>
</organism>
<dbReference type="PANTHER" id="PTHR10773">
    <property type="entry name" value="DNA-DIRECTED RNA POLYMERASES I, II, AND III SUBUNIT RPABC2"/>
    <property type="match status" value="1"/>
</dbReference>
<sequence>MDETMCPEVTKKPRKRKQTGRMRDAAKKMRTQTHETGEDCKCTKLKCFQNINVEEQRIIIKEFNVLPTYDSQNSYSCGLIESHLVKRRRNRERHEYAAFHNYSYKYKVRLIREDKLVEVPICYKAMISLHGITPRRLQTILNQMTTHGKVLSDKRGRHKNRPHALSQNTLTKVHEHIQSLQGRKSHYSLNKSEKLYLPDELSVKKLHEMYLEKFKSFPISYHSYRKIFVTDYNISFGYPRYDTCSKCDEFTSQESILKKEDSRS</sequence>
<feature type="compositionally biased region" description="Basic and acidic residues" evidence="1">
    <location>
        <begin position="21"/>
        <end position="32"/>
    </location>
</feature>
<keyword evidence="3" id="KW-1185">Reference proteome</keyword>
<name>A0AAV8ZQ57_9CUCU</name>
<dbReference type="PANTHER" id="PTHR10773:SF19">
    <property type="match status" value="1"/>
</dbReference>
<gene>
    <name evidence="2" type="ORF">NQ314_003285</name>
</gene>